<evidence type="ECO:0000313" key="8">
    <source>
        <dbReference type="RefSeq" id="XP_013418786.1"/>
    </source>
</evidence>
<dbReference type="SUPFAM" id="SSF50022">
    <property type="entry name" value="ISP domain"/>
    <property type="match status" value="1"/>
</dbReference>
<dbReference type="KEGG" id="lak:106179613"/>
<dbReference type="PROSITE" id="PS51296">
    <property type="entry name" value="RIESKE"/>
    <property type="match status" value="1"/>
</dbReference>
<evidence type="ECO:0000313" key="7">
    <source>
        <dbReference type="Proteomes" id="UP000085678"/>
    </source>
</evidence>
<evidence type="ECO:0000256" key="2">
    <source>
        <dbReference type="ARBA" id="ARBA00022723"/>
    </source>
</evidence>
<dbReference type="GO" id="GO:0051537">
    <property type="term" value="F:2 iron, 2 sulfur cluster binding"/>
    <property type="evidence" value="ECO:0007669"/>
    <property type="project" value="UniProtKB-KW"/>
</dbReference>
<dbReference type="InterPro" id="IPR054716">
    <property type="entry name" value="Sol_Rieske_ferrdox_dom"/>
</dbReference>
<accession>A0A1S3K945</accession>
<dbReference type="PANTHER" id="PTHR21496:SF0">
    <property type="entry name" value="RIESKE DOMAIN-CONTAINING PROTEIN"/>
    <property type="match status" value="1"/>
</dbReference>
<dbReference type="Gene3D" id="2.102.10.10">
    <property type="entry name" value="Rieske [2Fe-2S] iron-sulphur domain"/>
    <property type="match status" value="1"/>
</dbReference>
<dbReference type="InterPro" id="IPR036922">
    <property type="entry name" value="Rieske_2Fe-2S_sf"/>
</dbReference>
<evidence type="ECO:0000256" key="3">
    <source>
        <dbReference type="ARBA" id="ARBA00023004"/>
    </source>
</evidence>
<dbReference type="RefSeq" id="XP_013418786.1">
    <property type="nucleotide sequence ID" value="XM_013563332.1"/>
</dbReference>
<proteinExistence type="predicted"/>
<dbReference type="PANTHER" id="PTHR21496">
    <property type="entry name" value="FERREDOXIN-RELATED"/>
    <property type="match status" value="1"/>
</dbReference>
<keyword evidence="7" id="KW-1185">Reference proteome</keyword>
<name>A0A1S3K945_LINAN</name>
<evidence type="ECO:0000256" key="1">
    <source>
        <dbReference type="ARBA" id="ARBA00022714"/>
    </source>
</evidence>
<dbReference type="InterPro" id="IPR017941">
    <property type="entry name" value="Rieske_2Fe-2S"/>
</dbReference>
<dbReference type="InParanoid" id="A0A1S3K945"/>
<feature type="domain" description="Rieske" evidence="6">
    <location>
        <begin position="10"/>
        <end position="119"/>
    </location>
</feature>
<keyword evidence="4" id="KW-0411">Iron-sulfur</keyword>
<dbReference type="OMA" id="WVESDYY"/>
<organism evidence="7 8">
    <name type="scientific">Lingula anatina</name>
    <name type="common">Brachiopod</name>
    <name type="synonym">Lingula unguis</name>
    <dbReference type="NCBI Taxonomy" id="7574"/>
    <lineage>
        <taxon>Eukaryota</taxon>
        <taxon>Metazoa</taxon>
        <taxon>Spiralia</taxon>
        <taxon>Lophotrochozoa</taxon>
        <taxon>Brachiopoda</taxon>
        <taxon>Linguliformea</taxon>
        <taxon>Lingulata</taxon>
        <taxon>Lingulida</taxon>
        <taxon>Linguloidea</taxon>
        <taxon>Lingulidae</taxon>
        <taxon>Lingula</taxon>
    </lineage>
</organism>
<dbReference type="Pfam" id="PF22543">
    <property type="entry name" value="Rieske_4"/>
    <property type="match status" value="1"/>
</dbReference>
<dbReference type="CDD" id="cd03467">
    <property type="entry name" value="Rieske"/>
    <property type="match status" value="1"/>
</dbReference>
<reference evidence="8" key="1">
    <citation type="submission" date="2025-08" db="UniProtKB">
        <authorList>
            <consortium name="RefSeq"/>
        </authorList>
    </citation>
    <scope>IDENTIFICATION</scope>
    <source>
        <tissue evidence="8">Gonads</tissue>
    </source>
</reference>
<keyword evidence="2" id="KW-0479">Metal-binding</keyword>
<evidence type="ECO:0000259" key="6">
    <source>
        <dbReference type="PROSITE" id="PS51296"/>
    </source>
</evidence>
<keyword evidence="3" id="KW-0408">Iron</keyword>
<dbReference type="GeneID" id="106179613"/>
<dbReference type="AlphaFoldDB" id="A0A1S3K945"/>
<evidence type="ECO:0000256" key="4">
    <source>
        <dbReference type="ARBA" id="ARBA00023014"/>
    </source>
</evidence>
<dbReference type="GO" id="GO:0046872">
    <property type="term" value="F:metal ion binding"/>
    <property type="evidence" value="ECO:0007669"/>
    <property type="project" value="UniProtKB-KW"/>
</dbReference>
<keyword evidence="1" id="KW-0001">2Fe-2S</keyword>
<sequence length="162" mass="18567">MGAAQEKEAVLACSKEDLIAVGKKLINIKGREILLFHYKGEFTAMDQFCFHQGGPLIAGDIEEMGKYNCIVCPWHNYGLCLTSGEAIYGYTGVDPPVYKSLGKKQRMHQVHERDGNLYVILNTDPEKHESDYYYTEKYQSVREENEAREWALQKRLGLLSKR</sequence>
<dbReference type="Proteomes" id="UP000085678">
    <property type="component" value="Unplaced"/>
</dbReference>
<dbReference type="OrthoDB" id="426882at2759"/>
<protein>
    <submittedName>
        <fullName evidence="8">Rieske domain-containing protein</fullName>
    </submittedName>
</protein>
<comment type="cofactor">
    <cofactor evidence="5">
        <name>[2Fe-2S] cluster</name>
        <dbReference type="ChEBI" id="CHEBI:190135"/>
    </cofactor>
</comment>
<evidence type="ECO:0000256" key="5">
    <source>
        <dbReference type="ARBA" id="ARBA00034078"/>
    </source>
</evidence>
<gene>
    <name evidence="8" type="primary">LOC106179613</name>
</gene>